<dbReference type="GO" id="GO:0097163">
    <property type="term" value="F:sulfur carrier activity"/>
    <property type="evidence" value="ECO:0007669"/>
    <property type="project" value="UniProtKB-UniRule"/>
</dbReference>
<dbReference type="InterPro" id="IPR003786">
    <property type="entry name" value="FdhD"/>
</dbReference>
<name>A0A975T1E8_9ACTN</name>
<keyword evidence="4" id="KW-1185">Reference proteome</keyword>
<feature type="region of interest" description="Disordered" evidence="2">
    <location>
        <begin position="1"/>
        <end position="23"/>
    </location>
</feature>
<keyword evidence="1" id="KW-0963">Cytoplasm</keyword>
<protein>
    <recommendedName>
        <fullName evidence="1">Sulfur carrier protein FdhD</fullName>
    </recommendedName>
</protein>
<dbReference type="GO" id="GO:0005737">
    <property type="term" value="C:cytoplasm"/>
    <property type="evidence" value="ECO:0007669"/>
    <property type="project" value="UniProtKB-SubCell"/>
</dbReference>
<dbReference type="GO" id="GO:0016783">
    <property type="term" value="F:sulfurtransferase activity"/>
    <property type="evidence" value="ECO:0007669"/>
    <property type="project" value="InterPro"/>
</dbReference>
<dbReference type="PANTHER" id="PTHR30592">
    <property type="entry name" value="FORMATE DEHYDROGENASE"/>
    <property type="match status" value="1"/>
</dbReference>
<dbReference type="PIRSF" id="PIRSF015626">
    <property type="entry name" value="FdhD"/>
    <property type="match status" value="1"/>
</dbReference>
<dbReference type="GO" id="GO:0006777">
    <property type="term" value="P:Mo-molybdopterin cofactor biosynthetic process"/>
    <property type="evidence" value="ECO:0007669"/>
    <property type="project" value="UniProtKB-UniRule"/>
</dbReference>
<dbReference type="KEGG" id="nps:KRR39_08875"/>
<keyword evidence="1" id="KW-0501">Molybdenum cofactor biosynthesis</keyword>
<sequence length="289" mass="30483">MSLKRRPGPSTRVRVHEVTTGPDGAVRRHEDRLATEEPLEIRLAWPGRAAERVAVTMRTPGHDFELATGFLYAEGVLASSEDLRTVAYCTDEALAPEQEFNVVTVELGRLPRKAPAERFAGLSAASSACGVCGTESIDDVLAMCDVRSSSRWDGLAVPSEVLLALPGRLRDAQRVFDSTGGLHAAGLFDEAGAPLLVREDIGRHNAVDKVVGARVLAGLSPAVPMLCVSGRIGFEIVQKAVVADIGVLAAVGAPSSLAVDLATRAGLCTAGFVRGERYVVYSAADRLGV</sequence>
<evidence type="ECO:0000256" key="1">
    <source>
        <dbReference type="HAMAP-Rule" id="MF_00187"/>
    </source>
</evidence>
<dbReference type="PANTHER" id="PTHR30592:SF1">
    <property type="entry name" value="SULFUR CARRIER PROTEIN FDHD"/>
    <property type="match status" value="1"/>
</dbReference>
<evidence type="ECO:0000256" key="2">
    <source>
        <dbReference type="SAM" id="MobiDB-lite"/>
    </source>
</evidence>
<feature type="binding site" evidence="1">
    <location>
        <begin position="272"/>
        <end position="277"/>
    </location>
    <ligand>
        <name>Mo-bis(molybdopterin guanine dinucleotide)</name>
        <dbReference type="ChEBI" id="CHEBI:60539"/>
    </ligand>
</feature>
<comment type="similarity">
    <text evidence="1">Belongs to the FdhD family.</text>
</comment>
<dbReference type="Pfam" id="PF02634">
    <property type="entry name" value="FdhD-NarQ"/>
    <property type="match status" value="1"/>
</dbReference>
<comment type="function">
    <text evidence="1">Required for formate dehydrogenase (FDH) activity. Acts as a sulfur carrier protein that transfers sulfur from IscS to the molybdenum cofactor prior to its insertion into FDH.</text>
</comment>
<evidence type="ECO:0000313" key="4">
    <source>
        <dbReference type="Proteomes" id="UP000683575"/>
    </source>
</evidence>
<organism evidence="3 4">
    <name type="scientific">Nocardioides panacis</name>
    <dbReference type="NCBI Taxonomy" id="2849501"/>
    <lineage>
        <taxon>Bacteria</taxon>
        <taxon>Bacillati</taxon>
        <taxon>Actinomycetota</taxon>
        <taxon>Actinomycetes</taxon>
        <taxon>Propionibacteriales</taxon>
        <taxon>Nocardioidaceae</taxon>
        <taxon>Nocardioides</taxon>
    </lineage>
</organism>
<accession>A0A975T1E8</accession>
<feature type="active site" description="Cysteine persulfide intermediate" evidence="1">
    <location>
        <position position="129"/>
    </location>
</feature>
<dbReference type="AlphaFoldDB" id="A0A975T1E8"/>
<gene>
    <name evidence="1" type="primary">fdhD</name>
    <name evidence="3" type="ORF">KRR39_08875</name>
</gene>
<dbReference type="EMBL" id="CP077062">
    <property type="protein sequence ID" value="QWZ09824.1"/>
    <property type="molecule type" value="Genomic_DNA"/>
</dbReference>
<proteinExistence type="inferred from homology"/>
<dbReference type="RefSeq" id="WP_216941670.1">
    <property type="nucleotide sequence ID" value="NZ_CP077062.1"/>
</dbReference>
<reference evidence="3" key="1">
    <citation type="submission" date="2021-06" db="EMBL/GenBank/DDBJ databases">
        <title>Complete genome sequence of Nocardioides sp. G188.</title>
        <authorList>
            <person name="Im W.-T."/>
        </authorList>
    </citation>
    <scope>NUCLEOTIDE SEQUENCE</scope>
    <source>
        <strain evidence="3">G188</strain>
    </source>
</reference>
<dbReference type="Proteomes" id="UP000683575">
    <property type="component" value="Chromosome"/>
</dbReference>
<comment type="subcellular location">
    <subcellularLocation>
        <location evidence="1">Cytoplasm</location>
    </subcellularLocation>
</comment>
<dbReference type="HAMAP" id="MF_00187">
    <property type="entry name" value="FdhD"/>
    <property type="match status" value="1"/>
</dbReference>
<evidence type="ECO:0000313" key="3">
    <source>
        <dbReference type="EMBL" id="QWZ09824.1"/>
    </source>
</evidence>